<protein>
    <submittedName>
        <fullName evidence="1">Cof-type HAD-IIB family hydrolase</fullName>
    </submittedName>
</protein>
<dbReference type="Pfam" id="PF08282">
    <property type="entry name" value="Hydrolase_3"/>
    <property type="match status" value="1"/>
</dbReference>
<evidence type="ECO:0000313" key="2">
    <source>
        <dbReference type="Proteomes" id="UP001059295"/>
    </source>
</evidence>
<dbReference type="InterPro" id="IPR036412">
    <property type="entry name" value="HAD-like_sf"/>
</dbReference>
<name>A0ABY5UWL8_9BACT</name>
<gene>
    <name evidence="1" type="ORF">NQ491_07145</name>
</gene>
<dbReference type="InterPro" id="IPR006379">
    <property type="entry name" value="HAD-SF_hydro_IIB"/>
</dbReference>
<accession>A0ABY5UWL8</accession>
<dbReference type="EMBL" id="CP102294">
    <property type="protein sequence ID" value="UWN56441.1"/>
    <property type="molecule type" value="Genomic_DNA"/>
</dbReference>
<dbReference type="Gene3D" id="3.40.50.1000">
    <property type="entry name" value="HAD superfamily/HAD-like"/>
    <property type="match status" value="1"/>
</dbReference>
<dbReference type="GeneID" id="82891497"/>
<dbReference type="NCBIfam" id="TIGR00099">
    <property type="entry name" value="Cof-subfamily"/>
    <property type="match status" value="1"/>
</dbReference>
<sequence length="256" mass="28608">MIKALFLDIDGTLVSFETHRVGEPTRNALAEARRRGLLLFIATGRHRCDLNNLGDLAFDGYVTLNGQYCYDARGVIYRRSIDPNDIRTAVGLIEREPFPCLFIEEDRMYINCADDNFRAAQRLLNFGDPPVESPSRALRTDIFQLMPFIGPEREPWLMERLPRCRSTRWNPYFMDVVPEGGSKSVGIDAICRSFGIAPDETMAFGDGQNDIEMLRHAGIGVAMGNAAEEVQAAADYVTASVDEDGVGRALRHFGLI</sequence>
<dbReference type="SFLD" id="SFLDG01140">
    <property type="entry name" value="C2.B:_Phosphomannomutase_and_P"/>
    <property type="match status" value="1"/>
</dbReference>
<organism evidence="1 2">
    <name type="scientific">Alistipes ihumii AP11</name>
    <dbReference type="NCBI Taxonomy" id="1211813"/>
    <lineage>
        <taxon>Bacteria</taxon>
        <taxon>Pseudomonadati</taxon>
        <taxon>Bacteroidota</taxon>
        <taxon>Bacteroidia</taxon>
        <taxon>Bacteroidales</taxon>
        <taxon>Rikenellaceae</taxon>
        <taxon>Alistipes</taxon>
    </lineage>
</organism>
<keyword evidence="1" id="KW-0378">Hydrolase</keyword>
<dbReference type="InterPro" id="IPR023214">
    <property type="entry name" value="HAD_sf"/>
</dbReference>
<dbReference type="PANTHER" id="PTHR10000">
    <property type="entry name" value="PHOSPHOSERINE PHOSPHATASE"/>
    <property type="match status" value="1"/>
</dbReference>
<reference evidence="1" key="1">
    <citation type="journal article" date="2022" name="Cell">
        <title>Design, construction, and in vivo augmentation of a complex gut microbiome.</title>
        <authorList>
            <person name="Cheng A.G."/>
            <person name="Ho P.Y."/>
            <person name="Aranda-Diaz A."/>
            <person name="Jain S."/>
            <person name="Yu F.B."/>
            <person name="Meng X."/>
            <person name="Wang M."/>
            <person name="Iakiviak M."/>
            <person name="Nagashima K."/>
            <person name="Zhao A."/>
            <person name="Murugkar P."/>
            <person name="Patil A."/>
            <person name="Atabakhsh K."/>
            <person name="Weakley A."/>
            <person name="Yan J."/>
            <person name="Brumbaugh A.R."/>
            <person name="Higginbottom S."/>
            <person name="Dimas A."/>
            <person name="Shiver A.L."/>
            <person name="Deutschbauer A."/>
            <person name="Neff N."/>
            <person name="Sonnenburg J.L."/>
            <person name="Huang K.C."/>
            <person name="Fischbach M.A."/>
        </authorList>
    </citation>
    <scope>NUCLEOTIDE SEQUENCE</scope>
    <source>
        <strain evidence="1">AP11</strain>
    </source>
</reference>
<dbReference type="PROSITE" id="PS01228">
    <property type="entry name" value="COF_1"/>
    <property type="match status" value="1"/>
</dbReference>
<dbReference type="InterPro" id="IPR000150">
    <property type="entry name" value="Cof"/>
</dbReference>
<evidence type="ECO:0000313" key="1">
    <source>
        <dbReference type="EMBL" id="UWN56441.1"/>
    </source>
</evidence>
<keyword evidence="2" id="KW-1185">Reference proteome</keyword>
<dbReference type="Proteomes" id="UP001059295">
    <property type="component" value="Chromosome"/>
</dbReference>
<dbReference type="PROSITE" id="PS01229">
    <property type="entry name" value="COF_2"/>
    <property type="match status" value="1"/>
</dbReference>
<proteinExistence type="predicted"/>
<dbReference type="Gene3D" id="3.30.1240.10">
    <property type="match status" value="1"/>
</dbReference>
<dbReference type="RefSeq" id="WP_019246250.1">
    <property type="nucleotide sequence ID" value="NZ_CAPH01000013.1"/>
</dbReference>
<dbReference type="NCBIfam" id="TIGR01484">
    <property type="entry name" value="HAD-SF-IIB"/>
    <property type="match status" value="1"/>
</dbReference>
<dbReference type="SFLD" id="SFLDG01144">
    <property type="entry name" value="C2.B.4:_PGP_Like"/>
    <property type="match status" value="1"/>
</dbReference>
<dbReference type="GO" id="GO:0016787">
    <property type="term" value="F:hydrolase activity"/>
    <property type="evidence" value="ECO:0007669"/>
    <property type="project" value="UniProtKB-KW"/>
</dbReference>
<dbReference type="PANTHER" id="PTHR10000:SF25">
    <property type="entry name" value="PHOSPHATASE YKRA-RELATED"/>
    <property type="match status" value="1"/>
</dbReference>
<dbReference type="SFLD" id="SFLDS00003">
    <property type="entry name" value="Haloacid_Dehalogenase"/>
    <property type="match status" value="1"/>
</dbReference>
<dbReference type="SUPFAM" id="SSF56784">
    <property type="entry name" value="HAD-like"/>
    <property type="match status" value="1"/>
</dbReference>